<dbReference type="InterPro" id="IPR020846">
    <property type="entry name" value="MFS_dom"/>
</dbReference>
<gene>
    <name evidence="8" type="ORF">BC936DRAFT_139139</name>
</gene>
<name>A0A433BAQ4_9FUNG</name>
<evidence type="ECO:0000313" key="8">
    <source>
        <dbReference type="EMBL" id="RUP21975.1"/>
    </source>
</evidence>
<evidence type="ECO:0000313" key="9">
    <source>
        <dbReference type="Proteomes" id="UP000268093"/>
    </source>
</evidence>
<dbReference type="EMBL" id="RBNI01014345">
    <property type="protein sequence ID" value="RUP21975.1"/>
    <property type="molecule type" value="Genomic_DNA"/>
</dbReference>
<organism evidence="8 9">
    <name type="scientific">Jimgerdemannia flammicorona</name>
    <dbReference type="NCBI Taxonomy" id="994334"/>
    <lineage>
        <taxon>Eukaryota</taxon>
        <taxon>Fungi</taxon>
        <taxon>Fungi incertae sedis</taxon>
        <taxon>Mucoromycota</taxon>
        <taxon>Mucoromycotina</taxon>
        <taxon>Endogonomycetes</taxon>
        <taxon>Endogonales</taxon>
        <taxon>Endogonaceae</taxon>
        <taxon>Jimgerdemannia</taxon>
    </lineage>
</organism>
<dbReference type="PANTHER" id="PTHR48022:SF2">
    <property type="entry name" value="PLASTIDIC GLUCOSE TRANSPORTER 4"/>
    <property type="match status" value="1"/>
</dbReference>
<keyword evidence="5 6" id="KW-0472">Membrane</keyword>
<evidence type="ECO:0000256" key="2">
    <source>
        <dbReference type="ARBA" id="ARBA00010992"/>
    </source>
</evidence>
<dbReference type="PANTHER" id="PTHR48022">
    <property type="entry name" value="PLASTIDIC GLUCOSE TRANSPORTER 4"/>
    <property type="match status" value="1"/>
</dbReference>
<dbReference type="Pfam" id="PF00083">
    <property type="entry name" value="Sugar_tr"/>
    <property type="match status" value="1"/>
</dbReference>
<keyword evidence="3 6" id="KW-0812">Transmembrane</keyword>
<evidence type="ECO:0000256" key="1">
    <source>
        <dbReference type="ARBA" id="ARBA00004141"/>
    </source>
</evidence>
<dbReference type="InterPro" id="IPR036259">
    <property type="entry name" value="MFS_trans_sf"/>
</dbReference>
<keyword evidence="4 6" id="KW-1133">Transmembrane helix</keyword>
<evidence type="ECO:0000256" key="6">
    <source>
        <dbReference type="SAM" id="Phobius"/>
    </source>
</evidence>
<protein>
    <submittedName>
        <fullName evidence="8">General substrate transporter</fullName>
    </submittedName>
</protein>
<comment type="similarity">
    <text evidence="2">Belongs to the major facilitator superfamily. Sugar transporter (TC 2.A.1.1) family.</text>
</comment>
<proteinExistence type="inferred from homology"/>
<dbReference type="GO" id="GO:0005351">
    <property type="term" value="F:carbohydrate:proton symporter activity"/>
    <property type="evidence" value="ECO:0007669"/>
    <property type="project" value="TreeGrafter"/>
</dbReference>
<dbReference type="OrthoDB" id="648285at2759"/>
<evidence type="ECO:0000259" key="7">
    <source>
        <dbReference type="PROSITE" id="PS50850"/>
    </source>
</evidence>
<dbReference type="SUPFAM" id="SSF103473">
    <property type="entry name" value="MFS general substrate transporter"/>
    <property type="match status" value="1"/>
</dbReference>
<dbReference type="Gene3D" id="1.20.1250.20">
    <property type="entry name" value="MFS general substrate transporter like domains"/>
    <property type="match status" value="1"/>
</dbReference>
<feature type="domain" description="Major facilitator superfamily (MFS) profile" evidence="7">
    <location>
        <begin position="1"/>
        <end position="73"/>
    </location>
</feature>
<dbReference type="PROSITE" id="PS50850">
    <property type="entry name" value="MFS"/>
    <property type="match status" value="1"/>
</dbReference>
<evidence type="ECO:0000256" key="4">
    <source>
        <dbReference type="ARBA" id="ARBA00022989"/>
    </source>
</evidence>
<keyword evidence="9" id="KW-1185">Reference proteome</keyword>
<dbReference type="AlphaFoldDB" id="A0A433BAQ4"/>
<dbReference type="InterPro" id="IPR005828">
    <property type="entry name" value="MFS_sugar_transport-like"/>
</dbReference>
<dbReference type="Proteomes" id="UP000268093">
    <property type="component" value="Unassembled WGS sequence"/>
</dbReference>
<evidence type="ECO:0000256" key="5">
    <source>
        <dbReference type="ARBA" id="ARBA00023136"/>
    </source>
</evidence>
<dbReference type="InterPro" id="IPR050360">
    <property type="entry name" value="MFS_Sugar_Transporters"/>
</dbReference>
<dbReference type="GO" id="GO:0016020">
    <property type="term" value="C:membrane"/>
    <property type="evidence" value="ECO:0007669"/>
    <property type="project" value="UniProtKB-SubCell"/>
</dbReference>
<evidence type="ECO:0000256" key="3">
    <source>
        <dbReference type="ARBA" id="ARBA00022692"/>
    </source>
</evidence>
<sequence>MSNQQFTGQNMIFYFAPTVFQSVGLKNNYDLLATGVVGLVKMFSSAFGIFLPDRFGRRPIMISGTTIMVVAFL</sequence>
<accession>A0A433BAQ4</accession>
<comment type="subcellular location">
    <subcellularLocation>
        <location evidence="1">Membrane</location>
        <topology evidence="1">Multi-pass membrane protein</topology>
    </subcellularLocation>
</comment>
<comment type="caution">
    <text evidence="8">The sequence shown here is derived from an EMBL/GenBank/DDBJ whole genome shotgun (WGS) entry which is preliminary data.</text>
</comment>
<feature type="transmembrane region" description="Helical" evidence="6">
    <location>
        <begin position="31"/>
        <end position="51"/>
    </location>
</feature>
<reference evidence="8 9" key="1">
    <citation type="journal article" date="2018" name="New Phytol.">
        <title>Phylogenomics of Endogonaceae and evolution of mycorrhizas within Mucoromycota.</title>
        <authorList>
            <person name="Chang Y."/>
            <person name="Desiro A."/>
            <person name="Na H."/>
            <person name="Sandor L."/>
            <person name="Lipzen A."/>
            <person name="Clum A."/>
            <person name="Barry K."/>
            <person name="Grigoriev I.V."/>
            <person name="Martin F.M."/>
            <person name="Stajich J.E."/>
            <person name="Smith M.E."/>
            <person name="Bonito G."/>
            <person name="Spatafora J.W."/>
        </authorList>
    </citation>
    <scope>NUCLEOTIDE SEQUENCE [LARGE SCALE GENOMIC DNA]</scope>
    <source>
        <strain evidence="8 9">GMNB39</strain>
    </source>
</reference>